<dbReference type="EMBL" id="BGPR01100183">
    <property type="protein sequence ID" value="GBM55260.1"/>
    <property type="molecule type" value="Genomic_DNA"/>
</dbReference>
<evidence type="ECO:0000313" key="3">
    <source>
        <dbReference type="Proteomes" id="UP000499080"/>
    </source>
</evidence>
<evidence type="ECO:0000313" key="2">
    <source>
        <dbReference type="EMBL" id="GBM55260.1"/>
    </source>
</evidence>
<dbReference type="GO" id="GO:0003676">
    <property type="term" value="F:nucleic acid binding"/>
    <property type="evidence" value="ECO:0007669"/>
    <property type="project" value="InterPro"/>
</dbReference>
<dbReference type="AlphaFoldDB" id="A0A4Y2GNK1"/>
<name>A0A4Y2GNK1_ARAVE</name>
<evidence type="ECO:0000256" key="1">
    <source>
        <dbReference type="SAM" id="SignalP"/>
    </source>
</evidence>
<dbReference type="InterPro" id="IPR036397">
    <property type="entry name" value="RNaseH_sf"/>
</dbReference>
<feature type="signal peptide" evidence="1">
    <location>
        <begin position="1"/>
        <end position="16"/>
    </location>
</feature>
<comment type="caution">
    <text evidence="2">The sequence shown here is derived from an EMBL/GenBank/DDBJ whole genome shotgun (WGS) entry which is preliminary data.</text>
</comment>
<keyword evidence="3" id="KW-1185">Reference proteome</keyword>
<reference evidence="2 3" key="1">
    <citation type="journal article" date="2019" name="Sci. Rep.">
        <title>Orb-weaving spider Araneus ventricosus genome elucidates the spidroin gene catalogue.</title>
        <authorList>
            <person name="Kono N."/>
            <person name="Nakamura H."/>
            <person name="Ohtoshi R."/>
            <person name="Moran D.A.P."/>
            <person name="Shinohara A."/>
            <person name="Yoshida Y."/>
            <person name="Fujiwara M."/>
            <person name="Mori M."/>
            <person name="Tomita M."/>
            <person name="Arakawa K."/>
        </authorList>
    </citation>
    <scope>NUCLEOTIDE SEQUENCE [LARGE SCALE GENOMIC DNA]</scope>
</reference>
<dbReference type="OrthoDB" id="616263at2759"/>
<protein>
    <submittedName>
        <fullName evidence="2">Uncharacterized protein</fullName>
    </submittedName>
</protein>
<dbReference type="InterPro" id="IPR052709">
    <property type="entry name" value="Transposase-MT_Hybrid"/>
</dbReference>
<accession>A0A4Y2GNK1</accession>
<dbReference type="Proteomes" id="UP000499080">
    <property type="component" value="Unassembled WGS sequence"/>
</dbReference>
<dbReference type="Gene3D" id="3.30.420.10">
    <property type="entry name" value="Ribonuclease H-like superfamily/Ribonuclease H"/>
    <property type="match status" value="1"/>
</dbReference>
<organism evidence="2 3">
    <name type="scientific">Araneus ventricosus</name>
    <name type="common">Orbweaver spider</name>
    <name type="synonym">Epeira ventricosa</name>
    <dbReference type="NCBI Taxonomy" id="182803"/>
    <lineage>
        <taxon>Eukaryota</taxon>
        <taxon>Metazoa</taxon>
        <taxon>Ecdysozoa</taxon>
        <taxon>Arthropoda</taxon>
        <taxon>Chelicerata</taxon>
        <taxon>Arachnida</taxon>
        <taxon>Araneae</taxon>
        <taxon>Araneomorphae</taxon>
        <taxon>Entelegynae</taxon>
        <taxon>Araneoidea</taxon>
        <taxon>Araneidae</taxon>
        <taxon>Araneus</taxon>
    </lineage>
</organism>
<feature type="chain" id="PRO_5021207196" evidence="1">
    <location>
        <begin position="17"/>
        <end position="103"/>
    </location>
</feature>
<sequence length="103" mass="11773">MNVFFASLAVWGLALSFKNKPLKVYCHTCSLVISVRSFGTHSHLFPALKSALSGRHFRSHEEVRQAVMTFLRSVGTDFYQDGFLNLMSWYDKCINFGGEYVQK</sequence>
<gene>
    <name evidence="2" type="ORF">AVEN_18080_1</name>
</gene>
<proteinExistence type="predicted"/>
<dbReference type="PANTHER" id="PTHR46060:SF1">
    <property type="entry name" value="MARINER MOS1 TRANSPOSASE-LIKE PROTEIN"/>
    <property type="match status" value="1"/>
</dbReference>
<keyword evidence="1" id="KW-0732">Signal</keyword>
<dbReference type="PANTHER" id="PTHR46060">
    <property type="entry name" value="MARINER MOS1 TRANSPOSASE-LIKE PROTEIN"/>
    <property type="match status" value="1"/>
</dbReference>